<dbReference type="GO" id="GO:0004553">
    <property type="term" value="F:hydrolase activity, hydrolyzing O-glycosyl compounds"/>
    <property type="evidence" value="ECO:0007669"/>
    <property type="project" value="TreeGrafter"/>
</dbReference>
<sequence>MDTSGSNVIKQDLYENTPQEKPMVPADAQTLSKVGQSVPAAPTNIHNLNLRLIGNSAFNALVDERGSITWSCMPRFDADPVFCSLLRKNKDIGFFDIELQHFARSEQEYVKNTAILKTTLYDKFGNTLEMIDFCPLHQSAARVYRPTMLMRILNATGRPRIRVRLRPTFGYGWGVPEKTRGSNHIRYLVPTGTLRLTSNAPISYLLREVAFEVDGPIFLILMPDESLSVGIEEFAISTLEKTQAYWEEFVSYLAIPFEWQENVIRACITLKLLTYQETGAIVAAATTSIPREAQSKLQDLRYCRVEDMPHIIRTLNRLGMAPSMSQYLSFISNIVAEFVDNEDSQAGLQGIYGISLETLLHQKEVHRLSGYRGESPVVVGNNEFKEPAIASYGSIILAMAQCFFDQRLNTPGDDSTLFGRLEKLGQRILQDYKKPAANGTLNINHTVMCWAGCDRLSKIATKLGSTQKEQFWQRAADEVRAFILTTYWNDKDNHFCSDSACKQITPQVLLLSEIGFLAPDDPQFIDTIKAVEKHLVSKEHPFLLSAPQHKGNCYILYTVWYINALYSTGRVEESRNLFEEVLSCCNGCGTVGETIDPKTRELWGNFPHAITTTAIIYTALRLSIPWRNMI</sequence>
<gene>
    <name evidence="4" type="ORF">ACA1_329680</name>
</gene>
<dbReference type="RefSeq" id="XP_004334575.1">
    <property type="nucleotide sequence ID" value="XM_004334527.1"/>
</dbReference>
<dbReference type="Pfam" id="PF00723">
    <property type="entry name" value="Glyco_hydro_15"/>
    <property type="match status" value="1"/>
</dbReference>
<dbReference type="Gene3D" id="1.50.10.10">
    <property type="match status" value="1"/>
</dbReference>
<evidence type="ECO:0000313" key="4">
    <source>
        <dbReference type="EMBL" id="ELR12562.1"/>
    </source>
</evidence>
<organism evidence="4 5">
    <name type="scientific">Acanthamoeba castellanii (strain ATCC 30010 / Neff)</name>
    <dbReference type="NCBI Taxonomy" id="1257118"/>
    <lineage>
        <taxon>Eukaryota</taxon>
        <taxon>Amoebozoa</taxon>
        <taxon>Discosea</taxon>
        <taxon>Longamoebia</taxon>
        <taxon>Centramoebida</taxon>
        <taxon>Acanthamoebidae</taxon>
        <taxon>Acanthamoeba</taxon>
    </lineage>
</organism>
<dbReference type="AlphaFoldDB" id="L8GHW7"/>
<name>L8GHW7_ACACF</name>
<feature type="compositionally biased region" description="Polar residues" evidence="1">
    <location>
        <begin position="1"/>
        <end position="19"/>
    </location>
</feature>
<feature type="domain" description="GH15-like" evidence="2">
    <location>
        <begin position="261"/>
        <end position="593"/>
    </location>
</feature>
<dbReference type="PANTHER" id="PTHR31616:SF2">
    <property type="entry name" value="GH15-LIKE DOMAIN-CONTAINING PROTEIN"/>
    <property type="match status" value="1"/>
</dbReference>
<protein>
    <submittedName>
        <fullName evidence="4">Glycoside hydrolase 15like protein</fullName>
    </submittedName>
</protein>
<evidence type="ECO:0000256" key="1">
    <source>
        <dbReference type="SAM" id="MobiDB-lite"/>
    </source>
</evidence>
<dbReference type="InterPro" id="IPR011613">
    <property type="entry name" value="GH15-like"/>
</dbReference>
<dbReference type="Proteomes" id="UP000011083">
    <property type="component" value="Unassembled WGS sequence"/>
</dbReference>
<reference evidence="4 5" key="1">
    <citation type="journal article" date="2013" name="Genome Biol.">
        <title>Genome of Acanthamoeba castellanii highlights extensive lateral gene transfer and early evolution of tyrosine kinase signaling.</title>
        <authorList>
            <person name="Clarke M."/>
            <person name="Lohan A.J."/>
            <person name="Liu B."/>
            <person name="Lagkouvardos I."/>
            <person name="Roy S."/>
            <person name="Zafar N."/>
            <person name="Bertelli C."/>
            <person name="Schilde C."/>
            <person name="Kianianmomeni A."/>
            <person name="Burglin T.R."/>
            <person name="Frech C."/>
            <person name="Turcotte B."/>
            <person name="Kopec K.O."/>
            <person name="Synnott J.M."/>
            <person name="Choo C."/>
            <person name="Paponov I."/>
            <person name="Finkler A."/>
            <person name="Soon Heng Tan C."/>
            <person name="Hutchins A.P."/>
            <person name="Weinmeier T."/>
            <person name="Rattei T."/>
            <person name="Chu J.S."/>
            <person name="Gimenez G."/>
            <person name="Irimia M."/>
            <person name="Rigden D.J."/>
            <person name="Fitzpatrick D.A."/>
            <person name="Lorenzo-Morales J."/>
            <person name="Bateman A."/>
            <person name="Chiu C.H."/>
            <person name="Tang P."/>
            <person name="Hegemann P."/>
            <person name="Fromm H."/>
            <person name="Raoult D."/>
            <person name="Greub G."/>
            <person name="Miranda-Saavedra D."/>
            <person name="Chen N."/>
            <person name="Nash P."/>
            <person name="Ginger M.L."/>
            <person name="Horn M."/>
            <person name="Schaap P."/>
            <person name="Caler L."/>
            <person name="Loftus B."/>
        </authorList>
    </citation>
    <scope>NUCLEOTIDE SEQUENCE [LARGE SCALE GENOMIC DNA]</scope>
    <source>
        <strain evidence="4 5">Neff</strain>
    </source>
</reference>
<dbReference type="OMA" id="ELWGNFP"/>
<dbReference type="OrthoDB" id="406733at2759"/>
<dbReference type="InterPro" id="IPR045582">
    <property type="entry name" value="Trehalase-like_N"/>
</dbReference>
<dbReference type="VEuPathDB" id="AmoebaDB:ACA1_329680"/>
<feature type="region of interest" description="Disordered" evidence="1">
    <location>
        <begin position="1"/>
        <end position="20"/>
    </location>
</feature>
<evidence type="ECO:0000259" key="2">
    <source>
        <dbReference type="Pfam" id="PF00723"/>
    </source>
</evidence>
<keyword evidence="5" id="KW-1185">Reference proteome</keyword>
<dbReference type="InterPro" id="IPR012341">
    <property type="entry name" value="6hp_glycosidase-like_sf"/>
</dbReference>
<accession>L8GHW7</accession>
<dbReference type="GeneID" id="14913071"/>
<keyword evidence="4" id="KW-0378">Hydrolase</keyword>
<evidence type="ECO:0000259" key="3">
    <source>
        <dbReference type="Pfam" id="PF19291"/>
    </source>
</evidence>
<dbReference type="PANTHER" id="PTHR31616">
    <property type="entry name" value="TREHALASE"/>
    <property type="match status" value="1"/>
</dbReference>
<dbReference type="InterPro" id="IPR008928">
    <property type="entry name" value="6-hairpin_glycosidase_sf"/>
</dbReference>
<evidence type="ECO:0000313" key="5">
    <source>
        <dbReference type="Proteomes" id="UP000011083"/>
    </source>
</evidence>
<dbReference type="Pfam" id="PF19291">
    <property type="entry name" value="TREH_N"/>
    <property type="match status" value="1"/>
</dbReference>
<proteinExistence type="predicted"/>
<dbReference type="GO" id="GO:0005975">
    <property type="term" value="P:carbohydrate metabolic process"/>
    <property type="evidence" value="ECO:0007669"/>
    <property type="project" value="InterPro"/>
</dbReference>
<dbReference type="SUPFAM" id="SSF48208">
    <property type="entry name" value="Six-hairpin glycosidases"/>
    <property type="match status" value="1"/>
</dbReference>
<feature type="domain" description="Trehalase-like N-terminal" evidence="3">
    <location>
        <begin position="50"/>
        <end position="170"/>
    </location>
</feature>
<dbReference type="EMBL" id="KB008108">
    <property type="protein sequence ID" value="ELR12562.1"/>
    <property type="molecule type" value="Genomic_DNA"/>
</dbReference>
<dbReference type="KEGG" id="acan:ACA1_329680"/>